<keyword evidence="1" id="KW-0812">Transmembrane</keyword>
<reference evidence="2" key="1">
    <citation type="submission" date="2018-02" db="EMBL/GenBank/DDBJ databases">
        <title>Rhizophora mucronata_Transcriptome.</title>
        <authorList>
            <person name="Meera S.P."/>
            <person name="Sreeshan A."/>
            <person name="Augustine A."/>
        </authorList>
    </citation>
    <scope>NUCLEOTIDE SEQUENCE</scope>
    <source>
        <tissue evidence="2">Leaf</tissue>
    </source>
</reference>
<evidence type="ECO:0000313" key="2">
    <source>
        <dbReference type="EMBL" id="MBW85953.1"/>
    </source>
</evidence>
<organism evidence="2">
    <name type="scientific">Rhizophora mucronata</name>
    <name type="common">Asiatic mangrove</name>
    <dbReference type="NCBI Taxonomy" id="61149"/>
    <lineage>
        <taxon>Eukaryota</taxon>
        <taxon>Viridiplantae</taxon>
        <taxon>Streptophyta</taxon>
        <taxon>Embryophyta</taxon>
        <taxon>Tracheophyta</taxon>
        <taxon>Spermatophyta</taxon>
        <taxon>Magnoliopsida</taxon>
        <taxon>eudicotyledons</taxon>
        <taxon>Gunneridae</taxon>
        <taxon>Pentapetalae</taxon>
        <taxon>rosids</taxon>
        <taxon>fabids</taxon>
        <taxon>Malpighiales</taxon>
        <taxon>Rhizophoraceae</taxon>
        <taxon>Rhizophora</taxon>
    </lineage>
</organism>
<sequence length="32" mass="4153">MDEIRGCLLLSFHFYYFLCLKFFQFNRLHRFF</sequence>
<dbReference type="AlphaFoldDB" id="A0A2P2IXL9"/>
<feature type="transmembrane region" description="Helical" evidence="1">
    <location>
        <begin position="7"/>
        <end position="25"/>
    </location>
</feature>
<protein>
    <submittedName>
        <fullName evidence="2">Uncharacterized protein</fullName>
    </submittedName>
</protein>
<evidence type="ECO:0000256" key="1">
    <source>
        <dbReference type="SAM" id="Phobius"/>
    </source>
</evidence>
<keyword evidence="1" id="KW-0472">Membrane</keyword>
<proteinExistence type="predicted"/>
<keyword evidence="1" id="KW-1133">Transmembrane helix</keyword>
<accession>A0A2P2IXL9</accession>
<dbReference type="EMBL" id="GGEC01005470">
    <property type="protein sequence ID" value="MBW85953.1"/>
    <property type="molecule type" value="Transcribed_RNA"/>
</dbReference>
<name>A0A2P2IXL9_RHIMU</name>